<dbReference type="InterPro" id="IPR050471">
    <property type="entry name" value="AB_hydrolase"/>
</dbReference>
<dbReference type="Gene3D" id="3.40.50.1820">
    <property type="entry name" value="alpha/beta hydrolase"/>
    <property type="match status" value="1"/>
</dbReference>
<dbReference type="Proteomes" id="UP000537326">
    <property type="component" value="Unassembled WGS sequence"/>
</dbReference>
<keyword evidence="3" id="KW-1185">Reference proteome</keyword>
<dbReference type="RefSeq" id="WP_179530672.1">
    <property type="nucleotide sequence ID" value="NZ_BAAAPP010000012.1"/>
</dbReference>
<name>A0A7Y9YCM0_9ACTN</name>
<dbReference type="PANTHER" id="PTHR43433:SF5">
    <property type="entry name" value="AB HYDROLASE-1 DOMAIN-CONTAINING PROTEIN"/>
    <property type="match status" value="1"/>
</dbReference>
<dbReference type="Pfam" id="PF00561">
    <property type="entry name" value="Abhydrolase_1"/>
    <property type="match status" value="1"/>
</dbReference>
<dbReference type="SUPFAM" id="SSF53474">
    <property type="entry name" value="alpha/beta-Hydrolases"/>
    <property type="match status" value="1"/>
</dbReference>
<dbReference type="InterPro" id="IPR000073">
    <property type="entry name" value="AB_hydrolase_1"/>
</dbReference>
<proteinExistence type="predicted"/>
<evidence type="ECO:0000313" key="2">
    <source>
        <dbReference type="EMBL" id="NYI09741.1"/>
    </source>
</evidence>
<accession>A0A7Y9YCM0</accession>
<reference evidence="2 3" key="1">
    <citation type="submission" date="2020-07" db="EMBL/GenBank/DDBJ databases">
        <title>Sequencing the genomes of 1000 actinobacteria strains.</title>
        <authorList>
            <person name="Klenk H.-P."/>
        </authorList>
    </citation>
    <scope>NUCLEOTIDE SEQUENCE [LARGE SCALE GENOMIC DNA]</scope>
    <source>
        <strain evidence="2 3">DSM 18248</strain>
    </source>
</reference>
<dbReference type="PANTHER" id="PTHR43433">
    <property type="entry name" value="HYDROLASE, ALPHA/BETA FOLD FAMILY PROTEIN"/>
    <property type="match status" value="1"/>
</dbReference>
<sequence length="286" mass="30793">MLVSERVGQFFSHSEDGRDRLEYTEYGSGDSWVVLLHAPLLTRRMHEPLARALAATGLHVVVPDLLGHGRSDRPADPLAYSVEAFGEHVVALLDHLGAAEAVLGGTSLGANVALEVAVTAPDRVRGLLLEAPLLDNALETGLLAASPLLLTARVLPVAVDTARVLSRPVPRSLLPFWAGIAVDALDQRSGATAALLHGLLFGRLAPRSRERREITVPTLVVGHPRDPLHRTSDADLLAAEIPGAELVRARGVLEWRLSPERLTGAATGFCQSCWRAPRRRRRAVGR</sequence>
<protein>
    <submittedName>
        <fullName evidence="2">Pimeloyl-ACP methyl ester carboxylesterase</fullName>
    </submittedName>
</protein>
<dbReference type="PRINTS" id="PR00111">
    <property type="entry name" value="ABHYDROLASE"/>
</dbReference>
<dbReference type="EMBL" id="JACBZI010000001">
    <property type="protein sequence ID" value="NYI09741.1"/>
    <property type="molecule type" value="Genomic_DNA"/>
</dbReference>
<comment type="caution">
    <text evidence="2">The sequence shown here is derived from an EMBL/GenBank/DDBJ whole genome shotgun (WGS) entry which is preliminary data.</text>
</comment>
<dbReference type="GO" id="GO:0003824">
    <property type="term" value="F:catalytic activity"/>
    <property type="evidence" value="ECO:0007669"/>
    <property type="project" value="UniProtKB-ARBA"/>
</dbReference>
<evidence type="ECO:0000313" key="3">
    <source>
        <dbReference type="Proteomes" id="UP000537326"/>
    </source>
</evidence>
<gene>
    <name evidence="2" type="ORF">BKA05_001256</name>
</gene>
<evidence type="ECO:0000259" key="1">
    <source>
        <dbReference type="Pfam" id="PF00561"/>
    </source>
</evidence>
<feature type="domain" description="AB hydrolase-1" evidence="1">
    <location>
        <begin position="32"/>
        <end position="143"/>
    </location>
</feature>
<organism evidence="2 3">
    <name type="scientific">Nocardioides marinus</name>
    <dbReference type="NCBI Taxonomy" id="374514"/>
    <lineage>
        <taxon>Bacteria</taxon>
        <taxon>Bacillati</taxon>
        <taxon>Actinomycetota</taxon>
        <taxon>Actinomycetes</taxon>
        <taxon>Propionibacteriales</taxon>
        <taxon>Nocardioidaceae</taxon>
        <taxon>Nocardioides</taxon>
    </lineage>
</organism>
<dbReference type="AlphaFoldDB" id="A0A7Y9YCM0"/>
<dbReference type="InterPro" id="IPR029058">
    <property type="entry name" value="AB_hydrolase_fold"/>
</dbReference>